<dbReference type="AlphaFoldDB" id="A0AA86RLF6"/>
<dbReference type="InterPro" id="IPR055281">
    <property type="entry name" value="GIR1-2/SIED1"/>
</dbReference>
<accession>A0AA86RLF6</accession>
<evidence type="ECO:0000313" key="3">
    <source>
        <dbReference type="EMBL" id="CAJ1792690.1"/>
    </source>
</evidence>
<dbReference type="PANTHER" id="PTHR33177:SF74">
    <property type="entry name" value="PROTEIN GL2-INTERACTING REPRESSOR 1"/>
    <property type="match status" value="1"/>
</dbReference>
<dbReference type="InterPro" id="IPR056440">
    <property type="entry name" value="Zn-ribbon_GIR1"/>
</dbReference>
<proteinExistence type="predicted"/>
<sequence length="83" mass="9213">MESPDHLAPDSPTSCVSIEVNQEDDNNNNVEHSDTHEVNLVVVGCPHCLMYVMVSEDDIKCPKCKSTSLIHFSSDNNPTIKKE</sequence>
<keyword evidence="4" id="KW-1185">Reference proteome</keyword>
<dbReference type="Gramene" id="rna-AYBTSS11_LOCUS416">
    <property type="protein sequence ID" value="CAJ1792690.1"/>
    <property type="gene ID" value="gene-AYBTSS11_LOCUS416"/>
</dbReference>
<feature type="region of interest" description="Disordered" evidence="1">
    <location>
        <begin position="1"/>
        <end position="33"/>
    </location>
</feature>
<feature type="domain" description="GIR1-like zinc ribbon" evidence="2">
    <location>
        <begin position="40"/>
        <end position="72"/>
    </location>
</feature>
<gene>
    <name evidence="3" type="ORF">AYBTSS11_LOCUS416</name>
</gene>
<dbReference type="Pfam" id="PF24747">
    <property type="entry name" value="Zn-ribbon_GIR1"/>
    <property type="match status" value="1"/>
</dbReference>
<evidence type="ECO:0000259" key="2">
    <source>
        <dbReference type="Pfam" id="PF24747"/>
    </source>
</evidence>
<dbReference type="EMBL" id="OY731398">
    <property type="protein sequence ID" value="CAJ1792690.1"/>
    <property type="molecule type" value="Genomic_DNA"/>
</dbReference>
<reference evidence="3" key="1">
    <citation type="submission" date="2023-10" db="EMBL/GenBank/DDBJ databases">
        <authorList>
            <person name="Domelevo Entfellner J.-B."/>
        </authorList>
    </citation>
    <scope>NUCLEOTIDE SEQUENCE</scope>
</reference>
<name>A0AA86RLF6_9FABA</name>
<dbReference type="Proteomes" id="UP001189624">
    <property type="component" value="Chromosome 1"/>
</dbReference>
<evidence type="ECO:0000256" key="1">
    <source>
        <dbReference type="SAM" id="MobiDB-lite"/>
    </source>
</evidence>
<evidence type="ECO:0000313" key="4">
    <source>
        <dbReference type="Proteomes" id="UP001189624"/>
    </source>
</evidence>
<protein>
    <recommendedName>
        <fullName evidence="2">GIR1-like zinc ribbon domain-containing protein</fullName>
    </recommendedName>
</protein>
<dbReference type="PANTHER" id="PTHR33177">
    <property type="entry name" value="PUTATIVE-RELATED"/>
    <property type="match status" value="1"/>
</dbReference>
<organism evidence="3 4">
    <name type="scientific">Sphenostylis stenocarpa</name>
    <dbReference type="NCBI Taxonomy" id="92480"/>
    <lineage>
        <taxon>Eukaryota</taxon>
        <taxon>Viridiplantae</taxon>
        <taxon>Streptophyta</taxon>
        <taxon>Embryophyta</taxon>
        <taxon>Tracheophyta</taxon>
        <taxon>Spermatophyta</taxon>
        <taxon>Magnoliopsida</taxon>
        <taxon>eudicotyledons</taxon>
        <taxon>Gunneridae</taxon>
        <taxon>Pentapetalae</taxon>
        <taxon>rosids</taxon>
        <taxon>fabids</taxon>
        <taxon>Fabales</taxon>
        <taxon>Fabaceae</taxon>
        <taxon>Papilionoideae</taxon>
        <taxon>50 kb inversion clade</taxon>
        <taxon>NPAAA clade</taxon>
        <taxon>indigoferoid/millettioid clade</taxon>
        <taxon>Phaseoleae</taxon>
        <taxon>Sphenostylis</taxon>
    </lineage>
</organism>